<comment type="caution">
    <text evidence="4">The sequence shown here is derived from an EMBL/GenBank/DDBJ whole genome shotgun (WGS) entry which is preliminary data.</text>
</comment>
<reference evidence="5" key="1">
    <citation type="submission" date="2016-07" db="EMBL/GenBank/DDBJ databases">
        <title>Nontailed viruses are major unrecognized killers of bacteria in the ocean.</title>
        <authorList>
            <person name="Kauffman K."/>
            <person name="Hussain F."/>
            <person name="Yang J."/>
            <person name="Arevalo P."/>
            <person name="Brown J."/>
            <person name="Cutler M."/>
            <person name="Kelly L."/>
            <person name="Polz M.F."/>
        </authorList>
    </citation>
    <scope>NUCLEOTIDE SEQUENCE [LARGE SCALE GENOMIC DNA]</scope>
    <source>
        <strain evidence="5">10N.261.45.A10</strain>
    </source>
</reference>
<dbReference type="InterPro" id="IPR036736">
    <property type="entry name" value="ACP-like_sf"/>
</dbReference>
<dbReference type="Pfam" id="PF07993">
    <property type="entry name" value="NAD_binding_4"/>
    <property type="match status" value="1"/>
</dbReference>
<dbReference type="Pfam" id="PF00550">
    <property type="entry name" value="PP-binding"/>
    <property type="match status" value="1"/>
</dbReference>
<dbReference type="PANTHER" id="PTHR44845:SF6">
    <property type="entry name" value="BETA-ALANINE-ACTIVATING ENZYME"/>
    <property type="match status" value="1"/>
</dbReference>
<dbReference type="InterPro" id="IPR000873">
    <property type="entry name" value="AMP-dep_synth/lig_dom"/>
</dbReference>
<dbReference type="SMART" id="SM00823">
    <property type="entry name" value="PKS_PP"/>
    <property type="match status" value="1"/>
</dbReference>
<dbReference type="InterPro" id="IPR010071">
    <property type="entry name" value="AA_adenyl_dom"/>
</dbReference>
<dbReference type="EMBL" id="MDAL01000027">
    <property type="protein sequence ID" value="PMN90676.1"/>
    <property type="molecule type" value="Genomic_DNA"/>
</dbReference>
<gene>
    <name evidence="4" type="ORF">BCT23_04100</name>
</gene>
<dbReference type="AlphaFoldDB" id="A0A2N7L8Q1"/>
<dbReference type="CDD" id="cd05930">
    <property type="entry name" value="A_NRPS"/>
    <property type="match status" value="1"/>
</dbReference>
<dbReference type="Gene3D" id="3.30.300.30">
    <property type="match status" value="1"/>
</dbReference>
<dbReference type="InterPro" id="IPR013120">
    <property type="entry name" value="FAR_NAD-bd"/>
</dbReference>
<organism evidence="4 5">
    <name type="scientific">Enterovibrio norvegicus</name>
    <dbReference type="NCBI Taxonomy" id="188144"/>
    <lineage>
        <taxon>Bacteria</taxon>
        <taxon>Pseudomonadati</taxon>
        <taxon>Pseudomonadota</taxon>
        <taxon>Gammaproteobacteria</taxon>
        <taxon>Vibrionales</taxon>
        <taxon>Vibrionaceae</taxon>
        <taxon>Enterovibrio</taxon>
    </lineage>
</organism>
<dbReference type="InterPro" id="IPR045851">
    <property type="entry name" value="AMP-bd_C_sf"/>
</dbReference>
<feature type="domain" description="Carrier" evidence="3">
    <location>
        <begin position="701"/>
        <end position="776"/>
    </location>
</feature>
<dbReference type="NCBIfam" id="TIGR01733">
    <property type="entry name" value="AA-adenyl-dom"/>
    <property type="match status" value="1"/>
</dbReference>
<accession>A0A2N7L8Q1</accession>
<dbReference type="RefSeq" id="WP_102391289.1">
    <property type="nucleotide sequence ID" value="NZ_MDAL01000027.1"/>
</dbReference>
<dbReference type="PANTHER" id="PTHR44845">
    <property type="entry name" value="CARRIER DOMAIN-CONTAINING PROTEIN"/>
    <property type="match status" value="1"/>
</dbReference>
<evidence type="ECO:0000259" key="3">
    <source>
        <dbReference type="PROSITE" id="PS50075"/>
    </source>
</evidence>
<evidence type="ECO:0000313" key="4">
    <source>
        <dbReference type="EMBL" id="PMN90676.1"/>
    </source>
</evidence>
<dbReference type="InterPro" id="IPR025110">
    <property type="entry name" value="AMP-bd_C"/>
</dbReference>
<evidence type="ECO:0000313" key="5">
    <source>
        <dbReference type="Proteomes" id="UP000235387"/>
    </source>
</evidence>
<name>A0A2N7L8Q1_9GAMM</name>
<keyword evidence="1" id="KW-0596">Phosphopantetheine</keyword>
<proteinExistence type="predicted"/>
<dbReference type="SUPFAM" id="SSF56801">
    <property type="entry name" value="Acetyl-CoA synthetase-like"/>
    <property type="match status" value="1"/>
</dbReference>
<dbReference type="PROSITE" id="PS50075">
    <property type="entry name" value="CARRIER"/>
    <property type="match status" value="1"/>
</dbReference>
<keyword evidence="2" id="KW-0597">Phosphoprotein</keyword>
<dbReference type="SUPFAM" id="SSF51735">
    <property type="entry name" value="NAD(P)-binding Rossmann-fold domains"/>
    <property type="match status" value="1"/>
</dbReference>
<dbReference type="Gene3D" id="3.40.50.12780">
    <property type="entry name" value="N-terminal domain of ligase-like"/>
    <property type="match status" value="1"/>
</dbReference>
<dbReference type="Pfam" id="PF00501">
    <property type="entry name" value="AMP-binding"/>
    <property type="match status" value="1"/>
</dbReference>
<dbReference type="InterPro" id="IPR020806">
    <property type="entry name" value="PKS_PP-bd"/>
</dbReference>
<dbReference type="InterPro" id="IPR036291">
    <property type="entry name" value="NAD(P)-bd_dom_sf"/>
</dbReference>
<dbReference type="GO" id="GO:0031177">
    <property type="term" value="F:phosphopantetheine binding"/>
    <property type="evidence" value="ECO:0007669"/>
    <property type="project" value="InterPro"/>
</dbReference>
<evidence type="ECO:0000256" key="2">
    <source>
        <dbReference type="ARBA" id="ARBA00022553"/>
    </source>
</evidence>
<dbReference type="Pfam" id="PF13193">
    <property type="entry name" value="AMP-binding_C"/>
    <property type="match status" value="1"/>
</dbReference>
<dbReference type="Gene3D" id="3.40.50.720">
    <property type="entry name" value="NAD(P)-binding Rossmann-like Domain"/>
    <property type="match status" value="1"/>
</dbReference>
<dbReference type="SUPFAM" id="SSF47336">
    <property type="entry name" value="ACP-like"/>
    <property type="match status" value="1"/>
</dbReference>
<dbReference type="InterPro" id="IPR042099">
    <property type="entry name" value="ANL_N_sf"/>
</dbReference>
<sequence length="1171" mass="131904">MVHQVNNEILSLDFSDSSRRKLLTCQQQVVPHITSILVMHLLMSRGNAVKIDLRDDFNKVLLNSGEFTLSEYTTPLDIQDWFYSFLESVSSFSQDVSLDVWVTDCSLHALKKARIFLNKTKLSLFLDGLKLDIKDNVTALINEQYIAIFDWLKKHPHATVNSFPINKLEARQRTFIESCAGQAKQFEQQKFVIEQIEQSVLSYADDIAMVYDDQQWSYRKLNSQANYLANQLISHGIEKGKLVPILTSNVPLLVVSILALMKIEAPFVIFDRKWPAARTTKLLDKISAKQLICALDEASSVAFVGDIQVITADLNEIGDASFELDYQRSSIKSDDPLYGFFTSGTTGLPKCCINQQIGLVNRFNNMSHHLELRADETVLVNSNLTFDSALWQIIWPLTQGARIVLPTNEQRQDVRLTLALIDRYQVTMTDFVPSIFRLLVQLLPKPSVISQLRSARYIIIGGEKVNSSSIQSFYQHVPNVVLMNTYGPTEASIGMMFYKIPKGVEDISLGQPIYNTYSVIVDENDQLCPPGMMGEIVIGGLCLGSGYFNDPEKTDEAFIDNPFSFIPGGKLYRTGDLGYLRLDGNFQFVTRINDCVKINGVMVNLPEIEETIKEHPQVDDACVVVNEDNSFKSIVAFIINQDGEQKFALVRASLDSYLKSQLPANALPKQLIFKSSFPLSPNGKIDKKSLTAELAVNISKNFDCGTKQTLFKVIAETLNFSDFSESSNLLDLGMDSLAMQVISVRLENEFNKKLPISLLFLMPSVELLADYFKGKIDPDTLSSSPLIESDKNLLDDITKPIKQPKGVLLTGVTGFVGAHLAAQLAQDLSCEESLFVLIRDKKDASAPERLRQTFAQYKLDEALLGRIQVIEGDISQPRFGCGPSELARIFSHIDRVVLNAAQVNFLAGYDQLRQTNVMSIVHLTELIQQFGQKDIIYLSSLAVFNSITNDGKPISESIHADEILQPRGGYAQTKWVAESLLQRLRQFGVNVSIVRLGEIMPAENTGADNQSSFFSMLIKLAVGLGSMMRTQAKVAYTPVDHAACVLSKMIRCENRDHSYKNYHFFQPQAVALEQVIESVARHQNKPLQFIERSHFEQLLEKVECPKLAEIINKVLAVLEPFEERDPLKHYFSESAEIFMQHHFKHWICDEKNWAQYDDQVVRNYAKIMELS</sequence>
<dbReference type="Gene3D" id="1.10.1200.10">
    <property type="entry name" value="ACP-like"/>
    <property type="match status" value="1"/>
</dbReference>
<evidence type="ECO:0000256" key="1">
    <source>
        <dbReference type="ARBA" id="ARBA00022450"/>
    </source>
</evidence>
<dbReference type="Proteomes" id="UP000235387">
    <property type="component" value="Unassembled WGS sequence"/>
</dbReference>
<dbReference type="InterPro" id="IPR009081">
    <property type="entry name" value="PP-bd_ACP"/>
</dbReference>
<protein>
    <recommendedName>
        <fullName evidence="3">Carrier domain-containing protein</fullName>
    </recommendedName>
</protein>